<keyword evidence="1" id="KW-1133">Transmembrane helix</keyword>
<feature type="transmembrane region" description="Helical" evidence="1">
    <location>
        <begin position="7"/>
        <end position="30"/>
    </location>
</feature>
<keyword evidence="1" id="KW-0472">Membrane</keyword>
<sequence length="112" mass="11650">MVRSEKAMVTAETAVVAPFVAMALVGAIWLGSLGTTHARATDAAREAVRLVARGESMDVAEAAAREVAVPDSRVEIDVEGERVRVEVHTPARLPLFGGIGTTVTAVAVGRAE</sequence>
<dbReference type="InterPro" id="IPR049790">
    <property type="entry name" value="Rv3655c/TadE"/>
</dbReference>
<dbReference type="AlphaFoldDB" id="A0A3L8PRJ9"/>
<evidence type="ECO:0000256" key="1">
    <source>
        <dbReference type="SAM" id="Phobius"/>
    </source>
</evidence>
<organism evidence="3 4">
    <name type="scientific">Aeromicrobium phragmitis</name>
    <dbReference type="NCBI Taxonomy" id="2478914"/>
    <lineage>
        <taxon>Bacteria</taxon>
        <taxon>Bacillati</taxon>
        <taxon>Actinomycetota</taxon>
        <taxon>Actinomycetes</taxon>
        <taxon>Propionibacteriales</taxon>
        <taxon>Nocardioidaceae</taxon>
        <taxon>Aeromicrobium</taxon>
    </lineage>
</organism>
<feature type="domain" description="TadE-like" evidence="2">
    <location>
        <begin position="9"/>
        <end position="49"/>
    </location>
</feature>
<evidence type="ECO:0000313" key="3">
    <source>
        <dbReference type="EMBL" id="RLV57519.1"/>
    </source>
</evidence>
<reference evidence="3 4" key="1">
    <citation type="submission" date="2018-10" db="EMBL/GenBank/DDBJ databases">
        <title>Aeromicrobium sp. 9W16Y-2 whole genome shotgun sequence.</title>
        <authorList>
            <person name="Li F."/>
        </authorList>
    </citation>
    <scope>NUCLEOTIDE SEQUENCE [LARGE SCALE GENOMIC DNA]</scope>
    <source>
        <strain evidence="3 4">9W16Y-2</strain>
    </source>
</reference>
<dbReference type="Proteomes" id="UP000282515">
    <property type="component" value="Unassembled WGS sequence"/>
</dbReference>
<evidence type="ECO:0000313" key="4">
    <source>
        <dbReference type="Proteomes" id="UP000282515"/>
    </source>
</evidence>
<proteinExistence type="predicted"/>
<dbReference type="InterPro" id="IPR012495">
    <property type="entry name" value="TadE-like_dom"/>
</dbReference>
<accession>A0A3L8PRJ9</accession>
<gene>
    <name evidence="3" type="ORF">D9V41_02510</name>
</gene>
<keyword evidence="4" id="KW-1185">Reference proteome</keyword>
<name>A0A3L8PRJ9_9ACTN</name>
<protein>
    <submittedName>
        <fullName evidence="3">Pilus assembly protein</fullName>
    </submittedName>
</protein>
<comment type="caution">
    <text evidence="3">The sequence shown here is derived from an EMBL/GenBank/DDBJ whole genome shotgun (WGS) entry which is preliminary data.</text>
</comment>
<dbReference type="NCBIfam" id="NF041390">
    <property type="entry name" value="TadE_Rv3655c"/>
    <property type="match status" value="1"/>
</dbReference>
<keyword evidence="1" id="KW-0812">Transmembrane</keyword>
<evidence type="ECO:0000259" key="2">
    <source>
        <dbReference type="Pfam" id="PF07811"/>
    </source>
</evidence>
<dbReference type="Pfam" id="PF07811">
    <property type="entry name" value="TadE"/>
    <property type="match status" value="1"/>
</dbReference>
<dbReference type="EMBL" id="RDBF01000001">
    <property type="protein sequence ID" value="RLV57519.1"/>
    <property type="molecule type" value="Genomic_DNA"/>
</dbReference>